<protein>
    <submittedName>
        <fullName evidence="7">SSU ribosomal protein S6p</fullName>
    </submittedName>
</protein>
<dbReference type="GO" id="GO:0005840">
    <property type="term" value="C:ribosome"/>
    <property type="evidence" value="ECO:0007669"/>
    <property type="project" value="UniProtKB-KW"/>
</dbReference>
<gene>
    <name evidence="7" type="ORF">MNBD_DELTA02-1073</name>
</gene>
<feature type="region of interest" description="Disordered" evidence="6">
    <location>
        <begin position="107"/>
        <end position="130"/>
    </location>
</feature>
<dbReference type="HAMAP" id="MF_00360">
    <property type="entry name" value="Ribosomal_bS6"/>
    <property type="match status" value="1"/>
</dbReference>
<dbReference type="PANTHER" id="PTHR21011:SF1">
    <property type="entry name" value="SMALL RIBOSOMAL SUBUNIT PROTEIN BS6M"/>
    <property type="match status" value="1"/>
</dbReference>
<dbReference type="CDD" id="cd00473">
    <property type="entry name" value="bS6"/>
    <property type="match status" value="1"/>
</dbReference>
<keyword evidence="2" id="KW-0699">rRNA-binding</keyword>
<dbReference type="InterPro" id="IPR020815">
    <property type="entry name" value="Ribosomal_bS6_CS"/>
</dbReference>
<dbReference type="InterPro" id="IPR020814">
    <property type="entry name" value="Ribosomal_S6_plastid/chlpt"/>
</dbReference>
<evidence type="ECO:0000256" key="6">
    <source>
        <dbReference type="SAM" id="MobiDB-lite"/>
    </source>
</evidence>
<evidence type="ECO:0000256" key="3">
    <source>
        <dbReference type="ARBA" id="ARBA00022884"/>
    </source>
</evidence>
<comment type="similarity">
    <text evidence="1">Belongs to the bacterial ribosomal protein bS6 family.</text>
</comment>
<dbReference type="GO" id="GO:0006412">
    <property type="term" value="P:translation"/>
    <property type="evidence" value="ECO:0007669"/>
    <property type="project" value="InterPro"/>
</dbReference>
<dbReference type="Gene3D" id="3.30.70.60">
    <property type="match status" value="1"/>
</dbReference>
<dbReference type="PANTHER" id="PTHR21011">
    <property type="entry name" value="MITOCHONDRIAL 28S RIBOSOMAL PROTEIN S6"/>
    <property type="match status" value="1"/>
</dbReference>
<reference evidence="7" key="1">
    <citation type="submission" date="2018-06" db="EMBL/GenBank/DDBJ databases">
        <authorList>
            <person name="Zhirakovskaya E."/>
        </authorList>
    </citation>
    <scope>NUCLEOTIDE SEQUENCE</scope>
</reference>
<dbReference type="AlphaFoldDB" id="A0A3B0V6R3"/>
<dbReference type="GO" id="GO:0070181">
    <property type="term" value="F:small ribosomal subunit rRNA binding"/>
    <property type="evidence" value="ECO:0007669"/>
    <property type="project" value="TreeGrafter"/>
</dbReference>
<dbReference type="NCBIfam" id="TIGR00166">
    <property type="entry name" value="S6"/>
    <property type="match status" value="1"/>
</dbReference>
<evidence type="ECO:0000256" key="2">
    <source>
        <dbReference type="ARBA" id="ARBA00022730"/>
    </source>
</evidence>
<evidence type="ECO:0000313" key="7">
    <source>
        <dbReference type="EMBL" id="VAW39275.1"/>
    </source>
</evidence>
<dbReference type="InterPro" id="IPR035980">
    <property type="entry name" value="Ribosomal_bS6_sf"/>
</dbReference>
<evidence type="ECO:0000256" key="4">
    <source>
        <dbReference type="ARBA" id="ARBA00022980"/>
    </source>
</evidence>
<dbReference type="GO" id="GO:0003735">
    <property type="term" value="F:structural constituent of ribosome"/>
    <property type="evidence" value="ECO:0007669"/>
    <property type="project" value="InterPro"/>
</dbReference>
<dbReference type="PROSITE" id="PS01048">
    <property type="entry name" value="RIBOSOMAL_S6"/>
    <property type="match status" value="1"/>
</dbReference>
<dbReference type="SUPFAM" id="SSF54995">
    <property type="entry name" value="Ribosomal protein S6"/>
    <property type="match status" value="1"/>
</dbReference>
<dbReference type="GO" id="GO:1990904">
    <property type="term" value="C:ribonucleoprotein complex"/>
    <property type="evidence" value="ECO:0007669"/>
    <property type="project" value="UniProtKB-KW"/>
</dbReference>
<keyword evidence="5" id="KW-0687">Ribonucleoprotein</keyword>
<organism evidence="7">
    <name type="scientific">hydrothermal vent metagenome</name>
    <dbReference type="NCBI Taxonomy" id="652676"/>
    <lineage>
        <taxon>unclassified sequences</taxon>
        <taxon>metagenomes</taxon>
        <taxon>ecological metagenomes</taxon>
    </lineage>
</organism>
<dbReference type="GO" id="GO:0005737">
    <property type="term" value="C:cytoplasm"/>
    <property type="evidence" value="ECO:0007669"/>
    <property type="project" value="UniProtKB-ARBA"/>
</dbReference>
<accession>A0A3B0V6R3</accession>
<sequence length="130" mass="14322">MDRHFETVYIVNPEIGEEAIKGITARAIELVGKHGGEDVEVDEWGRRRLAYPIAKRNDGHYVVLSFSRGEAAGAGPLVEELELMFKHNEDVMRFQTVVLNKRAVKPVEPEAAKAPEATEAARPEGGAENA</sequence>
<proteinExistence type="inferred from homology"/>
<dbReference type="EMBL" id="UOEZ01000085">
    <property type="protein sequence ID" value="VAW39275.1"/>
    <property type="molecule type" value="Genomic_DNA"/>
</dbReference>
<evidence type="ECO:0000256" key="1">
    <source>
        <dbReference type="ARBA" id="ARBA00009512"/>
    </source>
</evidence>
<keyword evidence="3" id="KW-0694">RNA-binding</keyword>
<dbReference type="InterPro" id="IPR000529">
    <property type="entry name" value="Ribosomal_bS6"/>
</dbReference>
<dbReference type="Pfam" id="PF01250">
    <property type="entry name" value="Ribosomal_S6"/>
    <property type="match status" value="1"/>
</dbReference>
<name>A0A3B0V6R3_9ZZZZ</name>
<evidence type="ECO:0000256" key="5">
    <source>
        <dbReference type="ARBA" id="ARBA00023274"/>
    </source>
</evidence>
<keyword evidence="4 7" id="KW-0689">Ribosomal protein</keyword>
<feature type="compositionally biased region" description="Low complexity" evidence="6">
    <location>
        <begin position="114"/>
        <end position="130"/>
    </location>
</feature>
<dbReference type="InterPro" id="IPR014717">
    <property type="entry name" value="Transl_elong_EF1B/ribsomal_bS6"/>
</dbReference>